<protein>
    <submittedName>
        <fullName evidence="3">Uncharacterized protein (DUF302 family)</fullName>
    </submittedName>
</protein>
<comment type="caution">
    <text evidence="3">The sequence shown here is derived from an EMBL/GenBank/DDBJ whole genome shotgun (WGS) entry which is preliminary data.</text>
</comment>
<organism evidence="3 4">
    <name type="scientific">Bradyrhizobium algeriense</name>
    <dbReference type="NCBI Taxonomy" id="634784"/>
    <lineage>
        <taxon>Bacteria</taxon>
        <taxon>Pseudomonadati</taxon>
        <taxon>Pseudomonadota</taxon>
        <taxon>Alphaproteobacteria</taxon>
        <taxon>Hyphomicrobiales</taxon>
        <taxon>Nitrobacteraceae</taxon>
        <taxon>Bradyrhizobium</taxon>
    </lineage>
</organism>
<evidence type="ECO:0000259" key="2">
    <source>
        <dbReference type="Pfam" id="PF03625"/>
    </source>
</evidence>
<evidence type="ECO:0000313" key="3">
    <source>
        <dbReference type="EMBL" id="MEH2558348.1"/>
    </source>
</evidence>
<dbReference type="InterPro" id="IPR035923">
    <property type="entry name" value="TT1751-like_sf"/>
</dbReference>
<dbReference type="Pfam" id="PF03625">
    <property type="entry name" value="DUF302"/>
    <property type="match status" value="1"/>
</dbReference>
<feature type="domain" description="DUF302" evidence="2">
    <location>
        <begin position="60"/>
        <end position="120"/>
    </location>
</feature>
<evidence type="ECO:0000256" key="1">
    <source>
        <dbReference type="SAM" id="SignalP"/>
    </source>
</evidence>
<feature type="chain" id="PRO_5046316688" evidence="1">
    <location>
        <begin position="23"/>
        <end position="158"/>
    </location>
</feature>
<proteinExistence type="predicted"/>
<gene>
    <name evidence="3" type="ORF">V1286_005877</name>
</gene>
<keyword evidence="1" id="KW-0732">Signal</keyword>
<dbReference type="Proteomes" id="UP001364224">
    <property type="component" value="Unassembled WGS sequence"/>
</dbReference>
<dbReference type="PANTHER" id="PTHR38342">
    <property type="entry name" value="SLR5037 PROTEIN"/>
    <property type="match status" value="1"/>
</dbReference>
<dbReference type="SUPFAM" id="SSF103247">
    <property type="entry name" value="TT1751-like"/>
    <property type="match status" value="1"/>
</dbReference>
<dbReference type="RefSeq" id="WP_334485336.1">
    <property type="nucleotide sequence ID" value="NZ_JAZHRV010000001.1"/>
</dbReference>
<dbReference type="Gene3D" id="3.30.310.70">
    <property type="entry name" value="TT1751-like domain"/>
    <property type="match status" value="1"/>
</dbReference>
<sequence>MLSRNTIVAGILVAMSSSQAFADSGLVTKQSKHTVQETIEKFEAAIKSKTPGGWMIFGRIDHASAAKEAGLEMRPRTVVIFGNPKAGTPPMMKGATLAIDLPMKALVWQDDQDKVWLTYNSSEYGAKQIFPRHGLNVPDDAAKMLEKFLADASDQATQ</sequence>
<dbReference type="InterPro" id="IPR005180">
    <property type="entry name" value="DUF302"/>
</dbReference>
<dbReference type="PANTHER" id="PTHR38342:SF2">
    <property type="entry name" value="INNER MEMBRANE OR EXPORTED"/>
    <property type="match status" value="1"/>
</dbReference>
<accession>A0ABU8BII0</accession>
<dbReference type="CDD" id="cd14797">
    <property type="entry name" value="DUF302"/>
    <property type="match status" value="1"/>
</dbReference>
<name>A0ABU8BII0_9BRAD</name>
<evidence type="ECO:0000313" key="4">
    <source>
        <dbReference type="Proteomes" id="UP001364224"/>
    </source>
</evidence>
<feature type="signal peptide" evidence="1">
    <location>
        <begin position="1"/>
        <end position="22"/>
    </location>
</feature>
<dbReference type="EMBL" id="JAZHRV010000001">
    <property type="protein sequence ID" value="MEH2558348.1"/>
    <property type="molecule type" value="Genomic_DNA"/>
</dbReference>
<reference evidence="3 4" key="1">
    <citation type="submission" date="2024-02" db="EMBL/GenBank/DDBJ databases">
        <title>Adaptive strategies in a cosmopolitan and abundant soil bacterium.</title>
        <authorList>
            <person name="Carini P."/>
        </authorList>
    </citation>
    <scope>NUCLEOTIDE SEQUENCE [LARGE SCALE GENOMIC DNA]</scope>
    <source>
        <strain evidence="3 4">AZCC 1608</strain>
    </source>
</reference>
<keyword evidence="4" id="KW-1185">Reference proteome</keyword>